<dbReference type="GO" id="GO:0015629">
    <property type="term" value="C:actin cytoskeleton"/>
    <property type="evidence" value="ECO:0007669"/>
    <property type="project" value="TreeGrafter"/>
</dbReference>
<proteinExistence type="predicted"/>
<protein>
    <recommendedName>
        <fullName evidence="1">IMD domain-containing protein</fullName>
    </recommendedName>
</protein>
<evidence type="ECO:0000259" key="1">
    <source>
        <dbReference type="Pfam" id="PF08397"/>
    </source>
</evidence>
<dbReference type="GO" id="GO:0007009">
    <property type="term" value="P:plasma membrane organization"/>
    <property type="evidence" value="ECO:0007669"/>
    <property type="project" value="InterPro"/>
</dbReference>
<dbReference type="Pfam" id="PF08397">
    <property type="entry name" value="IMD"/>
    <property type="match status" value="1"/>
</dbReference>
<dbReference type="InterPro" id="IPR030127">
    <property type="entry name" value="MTSS1/MTSS2"/>
</dbReference>
<dbReference type="GO" id="GO:0009898">
    <property type="term" value="C:cytoplasmic side of plasma membrane"/>
    <property type="evidence" value="ECO:0007669"/>
    <property type="project" value="TreeGrafter"/>
</dbReference>
<organism evidence="2 3">
    <name type="scientific">Paralvinella palmiformis</name>
    <dbReference type="NCBI Taxonomy" id="53620"/>
    <lineage>
        <taxon>Eukaryota</taxon>
        <taxon>Metazoa</taxon>
        <taxon>Spiralia</taxon>
        <taxon>Lophotrochozoa</taxon>
        <taxon>Annelida</taxon>
        <taxon>Polychaeta</taxon>
        <taxon>Sedentaria</taxon>
        <taxon>Canalipalpata</taxon>
        <taxon>Terebellida</taxon>
        <taxon>Terebelliformia</taxon>
        <taxon>Alvinellidae</taxon>
        <taxon>Paralvinella</taxon>
    </lineage>
</organism>
<accession>A0AAD9J7M7</accession>
<dbReference type="Proteomes" id="UP001208570">
    <property type="component" value="Unassembled WGS sequence"/>
</dbReference>
<dbReference type="SUPFAM" id="SSF103657">
    <property type="entry name" value="BAR/IMD domain-like"/>
    <property type="match status" value="1"/>
</dbReference>
<dbReference type="InterPro" id="IPR013606">
    <property type="entry name" value="I-BAR_dom"/>
</dbReference>
<evidence type="ECO:0000313" key="3">
    <source>
        <dbReference type="Proteomes" id="UP001208570"/>
    </source>
</evidence>
<evidence type="ECO:0000313" key="2">
    <source>
        <dbReference type="EMBL" id="KAK2147839.1"/>
    </source>
</evidence>
<dbReference type="InterPro" id="IPR027267">
    <property type="entry name" value="AH/BAR_dom_sf"/>
</dbReference>
<dbReference type="AlphaFoldDB" id="A0AAD9J7M7"/>
<reference evidence="2" key="1">
    <citation type="journal article" date="2023" name="Mol. Biol. Evol.">
        <title>Third-Generation Sequencing Reveals the Adaptive Role of the Epigenome in Three Deep-Sea Polychaetes.</title>
        <authorList>
            <person name="Perez M."/>
            <person name="Aroh O."/>
            <person name="Sun Y."/>
            <person name="Lan Y."/>
            <person name="Juniper S.K."/>
            <person name="Young C.R."/>
            <person name="Angers B."/>
            <person name="Qian P.Y."/>
        </authorList>
    </citation>
    <scope>NUCLEOTIDE SEQUENCE</scope>
    <source>
        <strain evidence="2">P08H-3</strain>
    </source>
</reference>
<name>A0AAD9J7M7_9ANNE</name>
<dbReference type="EMBL" id="JAODUP010000534">
    <property type="protein sequence ID" value="KAK2147839.1"/>
    <property type="molecule type" value="Genomic_DNA"/>
</dbReference>
<dbReference type="Gene3D" id="1.20.1270.60">
    <property type="entry name" value="Arfaptin homology (AH) domain/BAR domain"/>
    <property type="match status" value="1"/>
</dbReference>
<feature type="domain" description="IMD" evidence="1">
    <location>
        <begin position="81"/>
        <end position="165"/>
    </location>
</feature>
<keyword evidence="3" id="KW-1185">Reference proteome</keyword>
<dbReference type="GO" id="GO:0003779">
    <property type="term" value="F:actin binding"/>
    <property type="evidence" value="ECO:0007669"/>
    <property type="project" value="InterPro"/>
</dbReference>
<dbReference type="PANTHER" id="PTHR15708">
    <property type="entry name" value="ACTIN BUNDLING/MISSING IN METASTASIS-RELATED"/>
    <property type="match status" value="1"/>
</dbReference>
<dbReference type="GO" id="GO:0005543">
    <property type="term" value="F:phospholipid binding"/>
    <property type="evidence" value="ECO:0007669"/>
    <property type="project" value="TreeGrafter"/>
</dbReference>
<sequence length="178" mass="19766">MNLRTCSSDLKRNYLPSNGAPLDNHQCVTQKSAGCQIVVNQIPVVRVHRVGHVSQCAILLSLNDLMVILHSCPGNTNQSTVCKSDIQGQLNTALQDITDKYLLLEETEKNAVRQALIEQRSHFCQFLYNFKPVVDGEINMMSEMSHIQEIIDALCLLAGDPHTLPPSSEQVINDLKGQ</sequence>
<dbReference type="GO" id="GO:0030031">
    <property type="term" value="P:cell projection assembly"/>
    <property type="evidence" value="ECO:0007669"/>
    <property type="project" value="TreeGrafter"/>
</dbReference>
<gene>
    <name evidence="2" type="ORF">LSH36_532g06002</name>
</gene>
<comment type="caution">
    <text evidence="2">The sequence shown here is derived from an EMBL/GenBank/DDBJ whole genome shotgun (WGS) entry which is preliminary data.</text>
</comment>
<dbReference type="PANTHER" id="PTHR15708:SF4">
    <property type="entry name" value="FI21477P1-RELATED"/>
    <property type="match status" value="1"/>
</dbReference>